<evidence type="ECO:0000313" key="6">
    <source>
        <dbReference type="Proteomes" id="UP000825935"/>
    </source>
</evidence>
<feature type="chain" id="PRO_5035950126" evidence="4">
    <location>
        <begin position="22"/>
        <end position="269"/>
    </location>
</feature>
<dbReference type="OMA" id="VEFRRAW"/>
<evidence type="ECO:0000256" key="2">
    <source>
        <dbReference type="ARBA" id="ARBA00007865"/>
    </source>
</evidence>
<dbReference type="InterPro" id="IPR037175">
    <property type="entry name" value="KFase_sf"/>
</dbReference>
<dbReference type="Pfam" id="PF04199">
    <property type="entry name" value="Cyclase"/>
    <property type="match status" value="1"/>
</dbReference>
<dbReference type="GO" id="GO:0019441">
    <property type="term" value="P:L-tryptophan catabolic process to kynurenine"/>
    <property type="evidence" value="ECO:0007669"/>
    <property type="project" value="InterPro"/>
</dbReference>
<keyword evidence="6" id="KW-1185">Reference proteome</keyword>
<dbReference type="SUPFAM" id="SSF102198">
    <property type="entry name" value="Putative cyclase"/>
    <property type="match status" value="1"/>
</dbReference>
<gene>
    <name evidence="5" type="ORF">KP509_07G021900</name>
</gene>
<proteinExistence type="inferred from homology"/>
<evidence type="ECO:0000256" key="1">
    <source>
        <dbReference type="ARBA" id="ARBA00004498"/>
    </source>
</evidence>
<dbReference type="EMBL" id="CM035412">
    <property type="protein sequence ID" value="KAH7432427.1"/>
    <property type="molecule type" value="Genomic_DNA"/>
</dbReference>
<organism evidence="5 6">
    <name type="scientific">Ceratopteris richardii</name>
    <name type="common">Triangle waterfern</name>
    <dbReference type="NCBI Taxonomy" id="49495"/>
    <lineage>
        <taxon>Eukaryota</taxon>
        <taxon>Viridiplantae</taxon>
        <taxon>Streptophyta</taxon>
        <taxon>Embryophyta</taxon>
        <taxon>Tracheophyta</taxon>
        <taxon>Polypodiopsida</taxon>
        <taxon>Polypodiidae</taxon>
        <taxon>Polypodiales</taxon>
        <taxon>Pteridineae</taxon>
        <taxon>Pteridaceae</taxon>
        <taxon>Parkerioideae</taxon>
        <taxon>Ceratopteris</taxon>
    </lineage>
</organism>
<dbReference type="Proteomes" id="UP000825935">
    <property type="component" value="Chromosome 7"/>
</dbReference>
<protein>
    <submittedName>
        <fullName evidence="5">Uncharacterized protein</fullName>
    </submittedName>
</protein>
<evidence type="ECO:0000256" key="3">
    <source>
        <dbReference type="ARBA" id="ARBA00022530"/>
    </source>
</evidence>
<comment type="subcellular location">
    <subcellularLocation>
        <location evidence="1">Secreted</location>
        <location evidence="1">Extracellular space</location>
        <location evidence="1">Extracellular matrix</location>
    </subcellularLocation>
</comment>
<evidence type="ECO:0000256" key="4">
    <source>
        <dbReference type="SAM" id="SignalP"/>
    </source>
</evidence>
<reference evidence="5" key="1">
    <citation type="submission" date="2021-08" db="EMBL/GenBank/DDBJ databases">
        <title>WGS assembly of Ceratopteris richardii.</title>
        <authorList>
            <person name="Marchant D.B."/>
            <person name="Chen G."/>
            <person name="Jenkins J."/>
            <person name="Shu S."/>
            <person name="Leebens-Mack J."/>
            <person name="Grimwood J."/>
            <person name="Schmutz J."/>
            <person name="Soltis P."/>
            <person name="Soltis D."/>
            <person name="Chen Z.-H."/>
        </authorList>
    </citation>
    <scope>NUCLEOTIDE SEQUENCE</scope>
    <source>
        <strain evidence="5">Whitten #5841</strain>
        <tissue evidence="5">Leaf</tissue>
    </source>
</reference>
<keyword evidence="4" id="KW-0732">Signal</keyword>
<evidence type="ECO:0000313" key="5">
    <source>
        <dbReference type="EMBL" id="KAH7432427.1"/>
    </source>
</evidence>
<keyword evidence="3" id="KW-0964">Secreted</keyword>
<dbReference type="OrthoDB" id="1911766at2759"/>
<comment type="caution">
    <text evidence="5">The sequence shown here is derived from an EMBL/GenBank/DDBJ whole genome shotgun (WGS) entry which is preliminary data.</text>
</comment>
<feature type="signal peptide" evidence="4">
    <location>
        <begin position="1"/>
        <end position="21"/>
    </location>
</feature>
<keyword evidence="3" id="KW-0272">Extracellular matrix</keyword>
<accession>A0A8T2U994</accession>
<sequence>MQGSLLVFLALFCTIIPWAGATECGSSELLMQPTCSFSAVTSSRDGRWGSKKSTIIDISHSLRGDLPSFMKEGGVGTVIELISSIANGSLANESFLKVHVHTGTHVDAPSHIFQEYFDSGDFVDTLDLRILNGLALVVDVPRDTNLTAEAMEALHIPDGVERVLFRTQNTDRRLMWKSQFDSSYIGFTKEGAEWLRDHTNIKLIGIDYLSVAAFDHLIPAHVVLLQNKDIILVEGLNLDDVAVGLYELHCLPLKLLKSDGSPVRCILQS</sequence>
<comment type="similarity">
    <text evidence="2">Belongs to the Cyclase 1 superfamily.</text>
</comment>
<dbReference type="InterPro" id="IPR007325">
    <property type="entry name" value="KFase/CYL"/>
</dbReference>
<dbReference type="AlphaFoldDB" id="A0A8T2U994"/>
<name>A0A8T2U994_CERRI</name>
<dbReference type="GO" id="GO:0004061">
    <property type="term" value="F:arylformamidase activity"/>
    <property type="evidence" value="ECO:0007669"/>
    <property type="project" value="InterPro"/>
</dbReference>
<dbReference type="PANTHER" id="PTHR31118:SF12">
    <property type="entry name" value="CYCLASE-LIKE PROTEIN 2"/>
    <property type="match status" value="1"/>
</dbReference>
<dbReference type="Gene3D" id="3.50.30.50">
    <property type="entry name" value="Putative cyclase"/>
    <property type="match status" value="1"/>
</dbReference>
<dbReference type="PANTHER" id="PTHR31118">
    <property type="entry name" value="CYCLASE-LIKE PROTEIN 2"/>
    <property type="match status" value="1"/>
</dbReference>